<dbReference type="Gene3D" id="3.30.470.20">
    <property type="entry name" value="ATP-grasp fold, B domain"/>
    <property type="match status" value="1"/>
</dbReference>
<dbReference type="AlphaFoldDB" id="A0A849P7V9"/>
<dbReference type="Gene3D" id="3.40.50.20">
    <property type="match status" value="1"/>
</dbReference>
<dbReference type="PANTHER" id="PTHR39217:SF1">
    <property type="entry name" value="GLUTATHIONE SYNTHETASE"/>
    <property type="match status" value="1"/>
</dbReference>
<reference evidence="2 3" key="1">
    <citation type="submission" date="2020-05" db="EMBL/GenBank/DDBJ databases">
        <authorList>
            <person name="Niu N."/>
        </authorList>
    </citation>
    <scope>NUCLEOTIDE SEQUENCE [LARGE SCALE GENOMIC DNA]</scope>
    <source>
        <strain evidence="2 3">3340-03</strain>
    </source>
</reference>
<comment type="caution">
    <text evidence="2">The sequence shown here is derived from an EMBL/GenBank/DDBJ whole genome shotgun (WGS) entry which is preliminary data.</text>
</comment>
<dbReference type="Gene3D" id="3.30.1490.20">
    <property type="entry name" value="ATP-grasp fold, A domain"/>
    <property type="match status" value="1"/>
</dbReference>
<dbReference type="InterPro" id="IPR013815">
    <property type="entry name" value="ATP_grasp_subdomain_1"/>
</dbReference>
<dbReference type="Pfam" id="PF02955">
    <property type="entry name" value="GSH-S_ATP"/>
    <property type="match status" value="1"/>
</dbReference>
<organism evidence="2 3">
    <name type="scientific">Pelistega suis</name>
    <dbReference type="NCBI Taxonomy" id="1631957"/>
    <lineage>
        <taxon>Bacteria</taxon>
        <taxon>Pseudomonadati</taxon>
        <taxon>Pseudomonadota</taxon>
        <taxon>Betaproteobacteria</taxon>
        <taxon>Burkholderiales</taxon>
        <taxon>Alcaligenaceae</taxon>
        <taxon>Pelistega</taxon>
    </lineage>
</organism>
<proteinExistence type="predicted"/>
<gene>
    <name evidence="2" type="ORF">HKX39_06730</name>
</gene>
<feature type="domain" description="Prokaryotic glutathione synthetase ATP-binding" evidence="1">
    <location>
        <begin position="123"/>
        <end position="233"/>
    </location>
</feature>
<accession>A0A849P7V9</accession>
<evidence type="ECO:0000313" key="3">
    <source>
        <dbReference type="Proteomes" id="UP000537862"/>
    </source>
</evidence>
<dbReference type="GO" id="GO:0005524">
    <property type="term" value="F:ATP binding"/>
    <property type="evidence" value="ECO:0007669"/>
    <property type="project" value="InterPro"/>
</dbReference>
<keyword evidence="3" id="KW-1185">Reference proteome</keyword>
<dbReference type="Proteomes" id="UP000537862">
    <property type="component" value="Unassembled WGS sequence"/>
</dbReference>
<dbReference type="InterPro" id="IPR053191">
    <property type="entry name" value="DcsG_Biosynth_Enzyme"/>
</dbReference>
<sequence length="284" mass="31951">MMTTLWLTTCRTWSNLPDNLTLLVQQLEEQGVKVIVAPWQDWQQADWVLPLCAWDYASHSHAFRAWLMRLAEKGTGVFNPLELVRWNMSKDYLLDLAKVVEVIPTIVLDAPNPEAFLALIHQKSWSEVVLKPLIGQSGKAVTKWHAMQQTALPDFSCYSSGLIVQPYIQEIEQYGETSMVFFNGKFSHAVKRQPPVGEWRANSAYGVEVFAITPSAVALASANQVLQSLPVMPMYARVDGTDILEQGHFLLNELEVIEPALYLHTATEATAQFVQAILNKIRKG</sequence>
<evidence type="ECO:0000313" key="2">
    <source>
        <dbReference type="EMBL" id="NOL51862.1"/>
    </source>
</evidence>
<evidence type="ECO:0000259" key="1">
    <source>
        <dbReference type="Pfam" id="PF02955"/>
    </source>
</evidence>
<dbReference type="GO" id="GO:0004363">
    <property type="term" value="F:glutathione synthase activity"/>
    <property type="evidence" value="ECO:0007669"/>
    <property type="project" value="InterPro"/>
</dbReference>
<name>A0A849P7V9_9BURK</name>
<dbReference type="SUPFAM" id="SSF56059">
    <property type="entry name" value="Glutathione synthetase ATP-binding domain-like"/>
    <property type="match status" value="1"/>
</dbReference>
<dbReference type="EMBL" id="JABGBN010000004">
    <property type="protein sequence ID" value="NOL51862.1"/>
    <property type="molecule type" value="Genomic_DNA"/>
</dbReference>
<protein>
    <submittedName>
        <fullName evidence="2">Glutathione synthetase</fullName>
    </submittedName>
</protein>
<dbReference type="PANTHER" id="PTHR39217">
    <property type="match status" value="1"/>
</dbReference>
<dbReference type="InterPro" id="IPR004218">
    <property type="entry name" value="GSHS_ATP-bd"/>
</dbReference>